<evidence type="ECO:0000256" key="6">
    <source>
        <dbReference type="SAM" id="SignalP"/>
    </source>
</evidence>
<dbReference type="SMART" id="SM00369">
    <property type="entry name" value="LRR_TYP"/>
    <property type="match status" value="21"/>
</dbReference>
<comment type="similarity">
    <text evidence="1">Belongs to the Toll-like receptor family.</text>
</comment>
<dbReference type="EMBL" id="JARKIK010000058">
    <property type="protein sequence ID" value="KAK8732201.1"/>
    <property type="molecule type" value="Genomic_DNA"/>
</dbReference>
<evidence type="ECO:0000259" key="7">
    <source>
        <dbReference type="PROSITE" id="PS50104"/>
    </source>
</evidence>
<accession>A0AAW0WZ54</accession>
<organism evidence="8 9">
    <name type="scientific">Cherax quadricarinatus</name>
    <name type="common">Australian red claw crayfish</name>
    <dbReference type="NCBI Taxonomy" id="27406"/>
    <lineage>
        <taxon>Eukaryota</taxon>
        <taxon>Metazoa</taxon>
        <taxon>Ecdysozoa</taxon>
        <taxon>Arthropoda</taxon>
        <taxon>Crustacea</taxon>
        <taxon>Multicrustacea</taxon>
        <taxon>Malacostraca</taxon>
        <taxon>Eumalacostraca</taxon>
        <taxon>Eucarida</taxon>
        <taxon>Decapoda</taxon>
        <taxon>Pleocyemata</taxon>
        <taxon>Astacidea</taxon>
        <taxon>Parastacoidea</taxon>
        <taxon>Parastacidae</taxon>
        <taxon>Cherax</taxon>
    </lineage>
</organism>
<dbReference type="InterPro" id="IPR035897">
    <property type="entry name" value="Toll_tir_struct_dom_sf"/>
</dbReference>
<dbReference type="InterPro" id="IPR001611">
    <property type="entry name" value="Leu-rich_rpt"/>
</dbReference>
<dbReference type="SUPFAM" id="SSF52058">
    <property type="entry name" value="L domain-like"/>
    <property type="match status" value="3"/>
</dbReference>
<keyword evidence="9" id="KW-1185">Reference proteome</keyword>
<evidence type="ECO:0000256" key="2">
    <source>
        <dbReference type="ARBA" id="ARBA00022614"/>
    </source>
</evidence>
<dbReference type="Gene3D" id="3.40.50.10140">
    <property type="entry name" value="Toll/interleukin-1 receptor homology (TIR) domain"/>
    <property type="match status" value="1"/>
</dbReference>
<dbReference type="SMART" id="SM00364">
    <property type="entry name" value="LRR_BAC"/>
    <property type="match status" value="10"/>
</dbReference>
<dbReference type="GO" id="GO:0007165">
    <property type="term" value="P:signal transduction"/>
    <property type="evidence" value="ECO:0007669"/>
    <property type="project" value="InterPro"/>
</dbReference>
<dbReference type="InterPro" id="IPR000157">
    <property type="entry name" value="TIR_dom"/>
</dbReference>
<feature type="chain" id="PRO_5043351233" description="TIR domain-containing protein" evidence="6">
    <location>
        <begin position="26"/>
        <end position="1395"/>
    </location>
</feature>
<protein>
    <recommendedName>
        <fullName evidence="7">TIR domain-containing protein</fullName>
    </recommendedName>
</protein>
<keyword evidence="5" id="KW-0472">Membrane</keyword>
<dbReference type="PROSITE" id="PS50104">
    <property type="entry name" value="TIR"/>
    <property type="match status" value="1"/>
</dbReference>
<evidence type="ECO:0000256" key="1">
    <source>
        <dbReference type="ARBA" id="ARBA00009634"/>
    </source>
</evidence>
<dbReference type="PRINTS" id="PR00019">
    <property type="entry name" value="LEURICHRPT"/>
</dbReference>
<dbReference type="SMART" id="SM00365">
    <property type="entry name" value="LRR_SD22"/>
    <property type="match status" value="8"/>
</dbReference>
<evidence type="ECO:0000256" key="3">
    <source>
        <dbReference type="ARBA" id="ARBA00022737"/>
    </source>
</evidence>
<keyword evidence="5" id="KW-0812">Transmembrane</keyword>
<dbReference type="Pfam" id="PF13855">
    <property type="entry name" value="LRR_8"/>
    <property type="match status" value="5"/>
</dbReference>
<dbReference type="FunFam" id="3.80.10.10:FF:001164">
    <property type="entry name" value="GH01279p"/>
    <property type="match status" value="1"/>
</dbReference>
<dbReference type="Proteomes" id="UP001445076">
    <property type="component" value="Unassembled WGS sequence"/>
</dbReference>
<feature type="region of interest" description="Disordered" evidence="4">
    <location>
        <begin position="1262"/>
        <end position="1309"/>
    </location>
</feature>
<comment type="caution">
    <text evidence="8">The sequence shown here is derived from an EMBL/GenBank/DDBJ whole genome shotgun (WGS) entry which is preliminary data.</text>
</comment>
<dbReference type="SMART" id="SM00255">
    <property type="entry name" value="TIR"/>
    <property type="match status" value="1"/>
</dbReference>
<feature type="compositionally biased region" description="Pro residues" evidence="4">
    <location>
        <begin position="1379"/>
        <end position="1395"/>
    </location>
</feature>
<reference evidence="8 9" key="1">
    <citation type="journal article" date="2024" name="BMC Genomics">
        <title>Genome assembly of redclaw crayfish (Cherax quadricarinatus) provides insights into its immune adaptation and hypoxia tolerance.</title>
        <authorList>
            <person name="Liu Z."/>
            <person name="Zheng J."/>
            <person name="Li H."/>
            <person name="Fang K."/>
            <person name="Wang S."/>
            <person name="He J."/>
            <person name="Zhou D."/>
            <person name="Weng S."/>
            <person name="Chi M."/>
            <person name="Gu Z."/>
            <person name="He J."/>
            <person name="Li F."/>
            <person name="Wang M."/>
        </authorList>
    </citation>
    <scope>NUCLEOTIDE SEQUENCE [LARGE SCALE GENOMIC DNA]</scope>
    <source>
        <strain evidence="8">ZL_2023a</strain>
    </source>
</reference>
<dbReference type="PROSITE" id="PS51450">
    <property type="entry name" value="LRR"/>
    <property type="match status" value="9"/>
</dbReference>
<dbReference type="PANTHER" id="PTHR24366">
    <property type="entry name" value="IG(IMMUNOGLOBULIN) AND LRR(LEUCINE RICH REPEAT) DOMAINS"/>
    <property type="match status" value="1"/>
</dbReference>
<sequence length="1395" mass="153748">MPPIITAAHTSMLLVLLVLVGGVGGRPPECEWKLENAGVTAGGSEQVRTTCHVRTLSRALLTEGGGNTSLSALAHATHVTVLTLHCARQVVFESEITTGMFTVFPRLEDLQILGCKVTELPPYVMAGLPHLRRFMLRAHHQDWPGAALAVHPDALADLSRLEALDLAHNALWSLPPAVLCHLPSLTTLNLTHNRLHHLPDLGLGSQQKQGEESDQLPKCSLPLQHLDLSHNQVAEVPERAFTSAKAIQTLSLRHNRVAHLSDWAFGGLNTLKHLDLSHNRLVAVPRSALTDLLQLTELCLANNSLSVLPPAAFSNLGQLQTLDLSYNQLSLGPNNVEPFTGLIRLMVLDLSHNLLVQLGPDTFKDLYSLQVLQLAYNQLNHLSDATFGGLANLHTLDLSHNQLTTMSGRSLLGLAVLTHLSLDHNKLGTVHKEALDNCSSLHHLSLAHNVLLGLPEAVARAPLLRTLDLSYNQIPYLEEGILHGLIHLQELRIAHNVINNVSRVSLAEVPSLNYLDLSHNALADIEYGALDATPRLTGLDLHHNFLGDINGLVTLLQNLTWLNVSHNSITWFDYALIPKNLEWIDLSHNQLSKLENYYEVQKTLGLRVLYATNNNISEINAAVVPDGIEELHLQHNVISYVATNTFLDKMSVSLIDLRDNMVAILEEASLRLSQRHAPPPLLLISHNPLECNCATDWLLRAAGAGLGVPVSGGSILPHLGDVGAVECRLPGLWQEVVVPLITVQPHQFLCTYRRHCFTLCHCCDFDACDCEQTCPRNCTCYNDHTWTHNVVDCGGGWTHMPSGVPMDVTEAFMDGNSMGALTSHALIGRKNLRVLHLNHSEITVIQNRTFNGLKNLQVLRLDNNRLESLQGFEFVDLHGLRELYLQNNYLRHLSNISFSPLRAIELLRMDNNLLTTFPVWNLALNPFLLEVSLYHNPWSCECSYLANLRAWLEANRIKATNASLIRCHHNSTGAIGPAVLSDTPVRCDHYVATTRINNLIIHDYVMLMLITAVLLILLLAAAVMVVAYRRRLRLWAVSRYGKRLFEKSSAYVEEREKLFDAFVTHSAKDSTWVCGLMAPELEALGYRLCVAHRDCTAPSAPVAGRAIAESISCSRRVVVVVSRGLVDAEWCRYDFKSAHVDALRGLRHRSILIVMLEDVPRSELDPELAAIVRTAGTTLHPRDPRFWEKLRRAMPSLRSRLRPGISATLGGKAASRPLVASEQQNGPSWPLPETKPLGHTPSKSLTVNPYWETAVGNNVSEATWASRGGPDLGAPPWLNSPNKPPSPAPNNEARNAGSPPQCSPGITDHTYMSVSECGEVRTSLIPTSTLTSLAQPNTLTSENPSLNGRGTGGGGSRPSTSPLFRRDAPDYLTRSWIFHPPPNEQPPPPGQTYFV</sequence>
<evidence type="ECO:0000256" key="5">
    <source>
        <dbReference type="SAM" id="Phobius"/>
    </source>
</evidence>
<dbReference type="PANTHER" id="PTHR24366:SF170">
    <property type="entry name" value="RE50361P"/>
    <property type="match status" value="1"/>
</dbReference>
<feature type="transmembrane region" description="Helical" evidence="5">
    <location>
        <begin position="1004"/>
        <end position="1028"/>
    </location>
</feature>
<dbReference type="Gene3D" id="3.80.10.10">
    <property type="entry name" value="Ribonuclease Inhibitor"/>
    <property type="match status" value="6"/>
</dbReference>
<dbReference type="InterPro" id="IPR003591">
    <property type="entry name" value="Leu-rich_rpt_typical-subtyp"/>
</dbReference>
<keyword evidence="6" id="KW-0732">Signal</keyword>
<evidence type="ECO:0000256" key="4">
    <source>
        <dbReference type="SAM" id="MobiDB-lite"/>
    </source>
</evidence>
<dbReference type="SUPFAM" id="SSF52200">
    <property type="entry name" value="Toll/Interleukin receptor TIR domain"/>
    <property type="match status" value="1"/>
</dbReference>
<dbReference type="InterPro" id="IPR032675">
    <property type="entry name" value="LRR_dom_sf"/>
</dbReference>
<evidence type="ECO:0000313" key="8">
    <source>
        <dbReference type="EMBL" id="KAK8732201.1"/>
    </source>
</evidence>
<keyword evidence="2" id="KW-0433">Leucine-rich repeat</keyword>
<proteinExistence type="inferred from homology"/>
<gene>
    <name evidence="8" type="ORF">OTU49_007237</name>
</gene>
<evidence type="ECO:0000313" key="9">
    <source>
        <dbReference type="Proteomes" id="UP001445076"/>
    </source>
</evidence>
<keyword evidence="5" id="KW-1133">Transmembrane helix</keyword>
<feature type="signal peptide" evidence="6">
    <location>
        <begin position="1"/>
        <end position="25"/>
    </location>
</feature>
<feature type="region of interest" description="Disordered" evidence="4">
    <location>
        <begin position="1201"/>
        <end position="1245"/>
    </location>
</feature>
<dbReference type="Pfam" id="PF13676">
    <property type="entry name" value="TIR_2"/>
    <property type="match status" value="1"/>
</dbReference>
<name>A0AAW0WZ54_CHEQU</name>
<feature type="domain" description="TIR" evidence="7">
    <location>
        <begin position="1057"/>
        <end position="1194"/>
    </location>
</feature>
<feature type="region of interest" description="Disordered" evidence="4">
    <location>
        <begin position="1328"/>
        <end position="1395"/>
    </location>
</feature>
<keyword evidence="3" id="KW-0677">Repeat</keyword>